<name>A0A346XXH4_9ACTN</name>
<evidence type="ECO:0000259" key="1">
    <source>
        <dbReference type="PROSITE" id="PS51819"/>
    </source>
</evidence>
<dbReference type="Gene3D" id="3.10.180.10">
    <property type="entry name" value="2,3-Dihydroxybiphenyl 1,2-Dioxygenase, domain 1"/>
    <property type="match status" value="1"/>
</dbReference>
<dbReference type="InterPro" id="IPR029068">
    <property type="entry name" value="Glyas_Bleomycin-R_OHBP_Dase"/>
</dbReference>
<organism evidence="2 3">
    <name type="scientific">Euzebya pacifica</name>
    <dbReference type="NCBI Taxonomy" id="1608957"/>
    <lineage>
        <taxon>Bacteria</taxon>
        <taxon>Bacillati</taxon>
        <taxon>Actinomycetota</taxon>
        <taxon>Nitriliruptoria</taxon>
        <taxon>Euzebyales</taxon>
    </lineage>
</organism>
<dbReference type="OrthoDB" id="956698at2"/>
<sequence>MIAEIIIIVGSLDEAVTFYTETVGLDYLRRVRVDDATVVMLGAGGTRVSLLEGPTPSVRVVFTSDDIGVDHRRLVRRGTPMPIEPTRARGGTVLPFTDPWGNALAFWETS</sequence>
<reference evidence="2 3" key="1">
    <citation type="submission" date="2018-09" db="EMBL/GenBank/DDBJ databases">
        <title>Complete genome sequence of Euzebya sp. DY32-46 isolated from seawater of Pacific Ocean.</title>
        <authorList>
            <person name="Xu L."/>
            <person name="Wu Y.-H."/>
            <person name="Xu X.-W."/>
        </authorList>
    </citation>
    <scope>NUCLEOTIDE SEQUENCE [LARGE SCALE GENOMIC DNA]</scope>
    <source>
        <strain evidence="2 3">DY32-46</strain>
    </source>
</reference>
<gene>
    <name evidence="2" type="ORF">DVS28_a2239</name>
</gene>
<accession>A0A346XXH4</accession>
<keyword evidence="3" id="KW-1185">Reference proteome</keyword>
<dbReference type="InterPro" id="IPR004360">
    <property type="entry name" value="Glyas_Fos-R_dOase_dom"/>
</dbReference>
<dbReference type="AlphaFoldDB" id="A0A346XXH4"/>
<feature type="domain" description="VOC" evidence="1">
    <location>
        <begin position="1"/>
        <end position="109"/>
    </location>
</feature>
<dbReference type="InterPro" id="IPR037523">
    <property type="entry name" value="VOC_core"/>
</dbReference>
<dbReference type="SUPFAM" id="SSF54593">
    <property type="entry name" value="Glyoxalase/Bleomycin resistance protein/Dihydroxybiphenyl dioxygenase"/>
    <property type="match status" value="1"/>
</dbReference>
<dbReference type="RefSeq" id="WP_114591499.1">
    <property type="nucleotide sequence ID" value="NZ_CP031165.1"/>
</dbReference>
<dbReference type="Proteomes" id="UP000264006">
    <property type="component" value="Chromosome"/>
</dbReference>
<evidence type="ECO:0000313" key="2">
    <source>
        <dbReference type="EMBL" id="AXV06921.1"/>
    </source>
</evidence>
<dbReference type="Pfam" id="PF00903">
    <property type="entry name" value="Glyoxalase"/>
    <property type="match status" value="1"/>
</dbReference>
<dbReference type="EMBL" id="CP031165">
    <property type="protein sequence ID" value="AXV06921.1"/>
    <property type="molecule type" value="Genomic_DNA"/>
</dbReference>
<dbReference type="KEGG" id="euz:DVS28_a2239"/>
<protein>
    <recommendedName>
        <fullName evidence="1">VOC domain-containing protein</fullName>
    </recommendedName>
</protein>
<dbReference type="PROSITE" id="PS51819">
    <property type="entry name" value="VOC"/>
    <property type="match status" value="1"/>
</dbReference>
<evidence type="ECO:0000313" key="3">
    <source>
        <dbReference type="Proteomes" id="UP000264006"/>
    </source>
</evidence>
<proteinExistence type="predicted"/>